<dbReference type="Proteomes" id="UP000828390">
    <property type="component" value="Unassembled WGS sequence"/>
</dbReference>
<evidence type="ECO:0000313" key="1">
    <source>
        <dbReference type="EMBL" id="KAH3820632.1"/>
    </source>
</evidence>
<protein>
    <submittedName>
        <fullName evidence="1">Uncharacterized protein</fullName>
    </submittedName>
</protein>
<organism evidence="1 2">
    <name type="scientific">Dreissena polymorpha</name>
    <name type="common">Zebra mussel</name>
    <name type="synonym">Mytilus polymorpha</name>
    <dbReference type="NCBI Taxonomy" id="45954"/>
    <lineage>
        <taxon>Eukaryota</taxon>
        <taxon>Metazoa</taxon>
        <taxon>Spiralia</taxon>
        <taxon>Lophotrochozoa</taxon>
        <taxon>Mollusca</taxon>
        <taxon>Bivalvia</taxon>
        <taxon>Autobranchia</taxon>
        <taxon>Heteroconchia</taxon>
        <taxon>Euheterodonta</taxon>
        <taxon>Imparidentia</taxon>
        <taxon>Neoheterodontei</taxon>
        <taxon>Myida</taxon>
        <taxon>Dreissenoidea</taxon>
        <taxon>Dreissenidae</taxon>
        <taxon>Dreissena</taxon>
    </lineage>
</organism>
<gene>
    <name evidence="1" type="ORF">DPMN_122378</name>
</gene>
<name>A0A9D4GPK1_DREPO</name>
<comment type="caution">
    <text evidence="1">The sequence shown here is derived from an EMBL/GenBank/DDBJ whole genome shotgun (WGS) entry which is preliminary data.</text>
</comment>
<reference evidence="1" key="1">
    <citation type="journal article" date="2019" name="bioRxiv">
        <title>The Genome of the Zebra Mussel, Dreissena polymorpha: A Resource for Invasive Species Research.</title>
        <authorList>
            <person name="McCartney M.A."/>
            <person name="Auch B."/>
            <person name="Kono T."/>
            <person name="Mallez S."/>
            <person name="Zhang Y."/>
            <person name="Obille A."/>
            <person name="Becker A."/>
            <person name="Abrahante J.E."/>
            <person name="Garbe J."/>
            <person name="Badalamenti J.P."/>
            <person name="Herman A."/>
            <person name="Mangelson H."/>
            <person name="Liachko I."/>
            <person name="Sullivan S."/>
            <person name="Sone E.D."/>
            <person name="Koren S."/>
            <person name="Silverstein K.A.T."/>
            <person name="Beckman K.B."/>
            <person name="Gohl D.M."/>
        </authorList>
    </citation>
    <scope>NUCLEOTIDE SEQUENCE</scope>
    <source>
        <strain evidence="1">Duluth1</strain>
        <tissue evidence="1">Whole animal</tissue>
    </source>
</reference>
<evidence type="ECO:0000313" key="2">
    <source>
        <dbReference type="Proteomes" id="UP000828390"/>
    </source>
</evidence>
<reference evidence="1" key="2">
    <citation type="submission" date="2020-11" db="EMBL/GenBank/DDBJ databases">
        <authorList>
            <person name="McCartney M.A."/>
            <person name="Auch B."/>
            <person name="Kono T."/>
            <person name="Mallez S."/>
            <person name="Becker A."/>
            <person name="Gohl D.M."/>
            <person name="Silverstein K.A.T."/>
            <person name="Koren S."/>
            <person name="Bechman K.B."/>
            <person name="Herman A."/>
            <person name="Abrahante J.E."/>
            <person name="Garbe J."/>
        </authorList>
    </citation>
    <scope>NUCLEOTIDE SEQUENCE</scope>
    <source>
        <strain evidence="1">Duluth1</strain>
        <tissue evidence="1">Whole animal</tissue>
    </source>
</reference>
<proteinExistence type="predicted"/>
<dbReference type="EMBL" id="JAIWYP010000005">
    <property type="protein sequence ID" value="KAH3820632.1"/>
    <property type="molecule type" value="Genomic_DNA"/>
</dbReference>
<accession>A0A9D4GPK1</accession>
<keyword evidence="2" id="KW-1185">Reference proteome</keyword>
<sequence>MWQSPECVKPKMCRAPNRSSLQCGKAQNVSSPECVKPPIDQKPAMWQSPKCVKP</sequence>
<dbReference type="AlphaFoldDB" id="A0A9D4GPK1"/>